<dbReference type="InterPro" id="IPR029056">
    <property type="entry name" value="Ribokinase-like"/>
</dbReference>
<dbReference type="NCBIfam" id="TIGR02152">
    <property type="entry name" value="D_ribokin_bact"/>
    <property type="match status" value="1"/>
</dbReference>
<comment type="subcellular location">
    <subcellularLocation>
        <location evidence="11">Cytoplasm</location>
    </subcellularLocation>
</comment>
<keyword evidence="6 11" id="KW-0418">Kinase</keyword>
<evidence type="ECO:0000256" key="7">
    <source>
        <dbReference type="ARBA" id="ARBA00022840"/>
    </source>
</evidence>
<comment type="catalytic activity">
    <reaction evidence="11">
        <text>2-deoxy-D-ribose + ATP = 2-deoxy-D-ribose 5-phosphate + ADP + H(+)</text>
        <dbReference type="Rhea" id="RHEA:30871"/>
        <dbReference type="ChEBI" id="CHEBI:15378"/>
        <dbReference type="ChEBI" id="CHEBI:30616"/>
        <dbReference type="ChEBI" id="CHEBI:62877"/>
        <dbReference type="ChEBI" id="CHEBI:90761"/>
        <dbReference type="ChEBI" id="CHEBI:456216"/>
        <dbReference type="EC" id="2.7.1.229"/>
    </reaction>
</comment>
<dbReference type="PROSITE" id="PS00584">
    <property type="entry name" value="PFKB_KINASES_2"/>
    <property type="match status" value="1"/>
</dbReference>
<keyword evidence="8 11" id="KW-0460">Magnesium</keyword>
<comment type="caution">
    <text evidence="11">Lacks conserved residue(s) required for the propagation of feature annotation.</text>
</comment>
<keyword evidence="3 11" id="KW-0808">Transferase</keyword>
<feature type="binding site" evidence="11">
    <location>
        <begin position="240"/>
        <end position="241"/>
    </location>
    <ligand>
        <name>ATP</name>
        <dbReference type="ChEBI" id="CHEBI:30616"/>
    </ligand>
</feature>
<dbReference type="GO" id="GO:0005829">
    <property type="term" value="C:cytosol"/>
    <property type="evidence" value="ECO:0007669"/>
    <property type="project" value="TreeGrafter"/>
</dbReference>
<dbReference type="PANTHER" id="PTHR10584:SF166">
    <property type="entry name" value="RIBOKINASE"/>
    <property type="match status" value="1"/>
</dbReference>
<dbReference type="GO" id="GO:0046872">
    <property type="term" value="F:metal ion binding"/>
    <property type="evidence" value="ECO:0007669"/>
    <property type="project" value="UniProtKB-KW"/>
</dbReference>
<dbReference type="FunFam" id="3.40.1190.20:FF:000012">
    <property type="entry name" value="Ribokinase"/>
    <property type="match status" value="1"/>
</dbReference>
<feature type="binding site" evidence="11">
    <location>
        <position position="271"/>
    </location>
    <ligand>
        <name>K(+)</name>
        <dbReference type="ChEBI" id="CHEBI:29103"/>
    </ligand>
</feature>
<accession>A0A8H2RKH2</accession>
<feature type="binding site" evidence="11">
    <location>
        <position position="173"/>
    </location>
    <ligand>
        <name>ATP</name>
        <dbReference type="ChEBI" id="CHEBI:30616"/>
    </ligand>
</feature>
<feature type="binding site" evidence="11">
    <location>
        <position position="276"/>
    </location>
    <ligand>
        <name>K(+)</name>
        <dbReference type="ChEBI" id="CHEBI:29103"/>
    </ligand>
</feature>
<dbReference type="Proteomes" id="UP000325723">
    <property type="component" value="Unassembled WGS sequence"/>
</dbReference>
<evidence type="ECO:0000256" key="4">
    <source>
        <dbReference type="ARBA" id="ARBA00022723"/>
    </source>
</evidence>
<dbReference type="UniPathway" id="UPA00916">
    <property type="reaction ID" value="UER00889"/>
</dbReference>
<keyword evidence="5 11" id="KW-0547">Nucleotide-binding</keyword>
<feature type="site" description="Important for substrate specificity" evidence="11">
    <location>
        <position position="1"/>
    </location>
</feature>
<dbReference type="InterPro" id="IPR002173">
    <property type="entry name" value="Carboh/pur_kinase_PfkB_CS"/>
</dbReference>
<dbReference type="AlphaFoldDB" id="A0A8H2RKH2"/>
<comment type="similarity">
    <text evidence="11">Belongs to the carbohydrate kinase PfkB family. Deoxyribokinase subfamily.</text>
</comment>
<dbReference type="CDD" id="cd01174">
    <property type="entry name" value="ribokinase"/>
    <property type="match status" value="1"/>
</dbReference>
<keyword evidence="4 11" id="KW-0479">Metal-binding</keyword>
<evidence type="ECO:0000259" key="12">
    <source>
        <dbReference type="Pfam" id="PF00294"/>
    </source>
</evidence>
<organism evidence="13 14">
    <name type="scientific">Pseudomonas fluorescens</name>
    <dbReference type="NCBI Taxonomy" id="294"/>
    <lineage>
        <taxon>Bacteria</taxon>
        <taxon>Pseudomonadati</taxon>
        <taxon>Pseudomonadota</taxon>
        <taxon>Gammaproteobacteria</taxon>
        <taxon>Pseudomonadales</taxon>
        <taxon>Pseudomonadaceae</taxon>
        <taxon>Pseudomonas</taxon>
    </lineage>
</organism>
<evidence type="ECO:0000256" key="8">
    <source>
        <dbReference type="ARBA" id="ARBA00022842"/>
    </source>
</evidence>
<dbReference type="InterPro" id="IPR011611">
    <property type="entry name" value="PfkB_dom"/>
</dbReference>
<comment type="function">
    <text evidence="11">Catalyzes the ATP-dependent phosphorylation of 2-deoxy-D-ribose to 2-deoxy-D-ribose 5-phosphate (dRib-5P), allowing the use of deoxyribose as the sole carbon source.</text>
</comment>
<comment type="caution">
    <text evidence="13">The sequence shown here is derived from an EMBL/GenBank/DDBJ whole genome shotgun (WGS) entry which is preliminary data.</text>
</comment>
<dbReference type="EC" id="2.7.1.229" evidence="11"/>
<comment type="similarity">
    <text evidence="1">Belongs to the carbohydrate kinase pfkB family.</text>
</comment>
<evidence type="ECO:0000313" key="14">
    <source>
        <dbReference type="Proteomes" id="UP000325723"/>
    </source>
</evidence>
<proteinExistence type="inferred from homology"/>
<feature type="binding site" evidence="11">
    <location>
        <position position="241"/>
    </location>
    <ligand>
        <name>substrate</name>
    </ligand>
</feature>
<dbReference type="InterPro" id="IPR011877">
    <property type="entry name" value="Ribokinase"/>
</dbReference>
<protein>
    <recommendedName>
        <fullName evidence="11">Deoxyribokinase</fullName>
        <shortName evidence="11">dRK</shortName>
        <ecNumber evidence="11">2.7.1.229</ecNumber>
    </recommendedName>
    <alternativeName>
        <fullName evidence="11">ATP:2-deoxy-D-ribose 5-phosphotransferase</fullName>
    </alternativeName>
</protein>
<feature type="binding site" evidence="11">
    <location>
        <position position="128"/>
    </location>
    <ligand>
        <name>substrate</name>
    </ligand>
</feature>
<feature type="binding site" evidence="11">
    <location>
        <position position="274"/>
    </location>
    <ligand>
        <name>K(+)</name>
        <dbReference type="ChEBI" id="CHEBI:29103"/>
    </ligand>
</feature>
<feature type="binding site" evidence="11">
    <location>
        <position position="280"/>
    </location>
    <ligand>
        <name>K(+)</name>
        <dbReference type="ChEBI" id="CHEBI:29103"/>
    </ligand>
</feature>
<feature type="binding site" evidence="11">
    <location>
        <position position="237"/>
    </location>
    <ligand>
        <name>K(+)</name>
        <dbReference type="ChEBI" id="CHEBI:29103"/>
    </ligand>
</feature>
<name>A0A8H2RKH2_PSEFL</name>
<evidence type="ECO:0000313" key="13">
    <source>
        <dbReference type="EMBL" id="VVP20222.1"/>
    </source>
</evidence>
<dbReference type="Gene3D" id="3.40.1190.20">
    <property type="match status" value="1"/>
</dbReference>
<dbReference type="GO" id="GO:0019303">
    <property type="term" value="P:D-ribose catabolic process"/>
    <property type="evidence" value="ECO:0007669"/>
    <property type="project" value="UniProtKB-UniPathway"/>
</dbReference>
<evidence type="ECO:0000256" key="2">
    <source>
        <dbReference type="ARBA" id="ARBA00022490"/>
    </source>
</evidence>
<dbReference type="SUPFAM" id="SSF53613">
    <property type="entry name" value="Ribokinase-like"/>
    <property type="match status" value="1"/>
</dbReference>
<keyword evidence="7 11" id="KW-0067">ATP-binding</keyword>
<keyword evidence="10 11" id="KW-0119">Carbohydrate metabolism</keyword>
<reference evidence="13 14" key="1">
    <citation type="submission" date="2019-09" db="EMBL/GenBank/DDBJ databases">
        <authorList>
            <person name="Chandra G."/>
            <person name="Truman W A."/>
        </authorList>
    </citation>
    <scope>NUCLEOTIDE SEQUENCE [LARGE SCALE GENOMIC DNA]</scope>
    <source>
        <strain evidence="13">PS900</strain>
    </source>
</reference>
<keyword evidence="9 11" id="KW-0630">Potassium</keyword>
<comment type="cofactor">
    <cofactor evidence="11">
        <name>Mg(2+)</name>
        <dbReference type="ChEBI" id="CHEBI:18420"/>
    </cofactor>
</comment>
<comment type="subunit">
    <text evidence="11">Homodimer.</text>
</comment>
<dbReference type="Pfam" id="PF00294">
    <property type="entry name" value="PfkB"/>
    <property type="match status" value="1"/>
</dbReference>
<evidence type="ECO:0000256" key="3">
    <source>
        <dbReference type="ARBA" id="ARBA00022679"/>
    </source>
</evidence>
<evidence type="ECO:0000256" key="11">
    <source>
        <dbReference type="HAMAP-Rule" id="MF_01987"/>
    </source>
</evidence>
<dbReference type="InterPro" id="IPR002139">
    <property type="entry name" value="Ribo/fructo_kinase"/>
</dbReference>
<feature type="binding site" evidence="11">
    <location>
        <position position="235"/>
    </location>
    <ligand>
        <name>K(+)</name>
        <dbReference type="ChEBI" id="CHEBI:29103"/>
    </ligand>
</feature>
<dbReference type="HAMAP" id="MF_01987">
    <property type="entry name" value="Ribokinase"/>
    <property type="match status" value="1"/>
</dbReference>
<evidence type="ECO:0000256" key="9">
    <source>
        <dbReference type="ARBA" id="ARBA00022958"/>
    </source>
</evidence>
<keyword evidence="2 11" id="KW-0963">Cytoplasm</keyword>
<feature type="binding site" evidence="11">
    <location>
        <begin position="28"/>
        <end position="32"/>
    </location>
    <ligand>
        <name>substrate</name>
    </ligand>
</feature>
<evidence type="ECO:0000256" key="5">
    <source>
        <dbReference type="ARBA" id="ARBA00022741"/>
    </source>
</evidence>
<dbReference type="EMBL" id="CABVIE010000012">
    <property type="protein sequence ID" value="VVP20222.1"/>
    <property type="molecule type" value="Genomic_DNA"/>
</dbReference>
<dbReference type="PRINTS" id="PR00990">
    <property type="entry name" value="RIBOKINASE"/>
</dbReference>
<gene>
    <name evidence="13" type="primary">rbsK</name>
    <name evidence="11" type="synonym">deoK</name>
    <name evidence="13" type="ORF">PS900_03811</name>
</gene>
<dbReference type="GO" id="GO:0004747">
    <property type="term" value="F:ribokinase activity"/>
    <property type="evidence" value="ECO:0007669"/>
    <property type="project" value="UniProtKB-UniRule"/>
</dbReference>
<feature type="active site" description="Proton acceptor" evidence="11">
    <location>
        <position position="241"/>
    </location>
</feature>
<feature type="domain" description="Carbohydrate kinase PfkB" evidence="12">
    <location>
        <begin position="2"/>
        <end position="283"/>
    </location>
</feature>
<evidence type="ECO:0000256" key="6">
    <source>
        <dbReference type="ARBA" id="ARBA00022777"/>
    </source>
</evidence>
<dbReference type="PANTHER" id="PTHR10584">
    <property type="entry name" value="SUGAR KINASE"/>
    <property type="match status" value="1"/>
</dbReference>
<sequence>MDLVTRAPRLPKGGETLIGQSFTTVSGGKGANQAVAAARLGARVSMIGCVGNDAYGEALRGALLAEQIDCQAVSTVDGSSGVALIVVDDSSQNTIVIVPGANGALTAEAIDRFDSVIRAADVLICQLEVPDASVGHALKRGRELGKTVILNPAPASRPLPADWYASIDYLIPNESEASALSGLSVDSLDTAQAAATRLIALGAGKVIITLGAQGSLFADGQRFEHFPAPVVKAVDTTAAGDTFVGGFAAALAAGQDEVQAIRFGQVAAALSVTRAGAQPSIPALSDVQAFKTS</sequence>
<feature type="binding site" evidence="11">
    <location>
        <begin position="209"/>
        <end position="214"/>
    </location>
    <ligand>
        <name>ATP</name>
        <dbReference type="ChEBI" id="CHEBI:30616"/>
    </ligand>
</feature>
<evidence type="ECO:0000256" key="10">
    <source>
        <dbReference type="ARBA" id="ARBA00023277"/>
    </source>
</evidence>
<evidence type="ECO:0000256" key="1">
    <source>
        <dbReference type="ARBA" id="ARBA00005380"/>
    </source>
</evidence>
<dbReference type="GO" id="GO:0005524">
    <property type="term" value="F:ATP binding"/>
    <property type="evidence" value="ECO:0007669"/>
    <property type="project" value="UniProtKB-UniRule"/>
</dbReference>